<dbReference type="InterPro" id="IPR050390">
    <property type="entry name" value="C5-Methyltransferase"/>
</dbReference>
<dbReference type="RefSeq" id="WP_136416260.1">
    <property type="nucleotide sequence ID" value="NZ_CP039396.1"/>
</dbReference>
<proteinExistence type="inferred from homology"/>
<dbReference type="GO" id="GO:0044027">
    <property type="term" value="P:negative regulation of gene expression via chromosomal CpG island methylation"/>
    <property type="evidence" value="ECO:0007669"/>
    <property type="project" value="TreeGrafter"/>
</dbReference>
<dbReference type="EMBL" id="CP039396">
    <property type="protein sequence ID" value="QCD43003.1"/>
    <property type="molecule type" value="Genomic_DNA"/>
</dbReference>
<feature type="active site" evidence="7">
    <location>
        <position position="111"/>
    </location>
</feature>
<dbReference type="PRINTS" id="PR00105">
    <property type="entry name" value="C5METTRFRASE"/>
</dbReference>
<accession>A0A4P7W4R0</accession>
<comment type="similarity">
    <text evidence="7 8">Belongs to the class I-like SAM-binding methyltransferase superfamily. C5-methyltransferase family.</text>
</comment>
<dbReference type="KEGG" id="ddb:E7747_12335"/>
<evidence type="ECO:0000256" key="3">
    <source>
        <dbReference type="ARBA" id="ARBA00022679"/>
    </source>
</evidence>
<evidence type="ECO:0000256" key="6">
    <source>
        <dbReference type="ARBA" id="ARBA00047422"/>
    </source>
</evidence>
<dbReference type="PANTHER" id="PTHR10629:SF52">
    <property type="entry name" value="DNA (CYTOSINE-5)-METHYLTRANSFERASE 1"/>
    <property type="match status" value="1"/>
</dbReference>
<dbReference type="NCBIfam" id="TIGR00675">
    <property type="entry name" value="dcm"/>
    <property type="match status" value="1"/>
</dbReference>
<dbReference type="GO" id="GO:0009307">
    <property type="term" value="P:DNA restriction-modification system"/>
    <property type="evidence" value="ECO:0007669"/>
    <property type="project" value="UniProtKB-KW"/>
</dbReference>
<dbReference type="GO" id="GO:0003677">
    <property type="term" value="F:DNA binding"/>
    <property type="evidence" value="ECO:0007669"/>
    <property type="project" value="TreeGrafter"/>
</dbReference>
<evidence type="ECO:0000256" key="1">
    <source>
        <dbReference type="ARBA" id="ARBA00011975"/>
    </source>
</evidence>
<keyword evidence="3 7" id="KW-0808">Transferase</keyword>
<evidence type="ECO:0000256" key="7">
    <source>
        <dbReference type="PROSITE-ProRule" id="PRU01016"/>
    </source>
</evidence>
<evidence type="ECO:0000256" key="4">
    <source>
        <dbReference type="ARBA" id="ARBA00022691"/>
    </source>
</evidence>
<dbReference type="GO" id="GO:0003886">
    <property type="term" value="F:DNA (cytosine-5-)-methyltransferase activity"/>
    <property type="evidence" value="ECO:0007669"/>
    <property type="project" value="UniProtKB-EC"/>
</dbReference>
<gene>
    <name evidence="9" type="ORF">E7747_12335</name>
</gene>
<comment type="catalytic activity">
    <reaction evidence="6">
        <text>a 2'-deoxycytidine in DNA + S-adenosyl-L-methionine = a 5-methyl-2'-deoxycytidine in DNA + S-adenosyl-L-homocysteine + H(+)</text>
        <dbReference type="Rhea" id="RHEA:13681"/>
        <dbReference type="Rhea" id="RHEA-COMP:11369"/>
        <dbReference type="Rhea" id="RHEA-COMP:11370"/>
        <dbReference type="ChEBI" id="CHEBI:15378"/>
        <dbReference type="ChEBI" id="CHEBI:57856"/>
        <dbReference type="ChEBI" id="CHEBI:59789"/>
        <dbReference type="ChEBI" id="CHEBI:85452"/>
        <dbReference type="ChEBI" id="CHEBI:85454"/>
        <dbReference type="EC" id="2.1.1.37"/>
    </reaction>
</comment>
<dbReference type="PROSITE" id="PS51679">
    <property type="entry name" value="SAM_MT_C5"/>
    <property type="match status" value="1"/>
</dbReference>
<dbReference type="Gene3D" id="3.90.120.10">
    <property type="entry name" value="DNA Methylase, subunit A, domain 2"/>
    <property type="match status" value="1"/>
</dbReference>
<dbReference type="AlphaFoldDB" id="A0A4P7W4R0"/>
<dbReference type="EC" id="2.1.1.37" evidence="1"/>
<sequence length="371" mass="41413">MDFESQFLEFSKGLPLWRPDAVSKNRRAKVVDFFCGCGGTSLGFAAIPDFFQIVCGIDINPIALKSFGSNFGCKTYCKDIREITEDTLKEIKELAAHTKDEPLILVGCAPCQGFSAHRKKDKEKPEDQRNSLIRTFAQLAIQINPDYIVMENVQEVLNGKFRCHYEEAKAIFTEAGYYVTQRVYNAAAFGVPQARVRAIIVASKRPFTMPFGVLKQDSFNTVRDAIGNLPKANDINGNDPYHFSSKHKQSTIDVIAQVPKNGGSRPPHVGPPCLDKVKGFSDVYGRLFWDKPAITITKTSRNPACGRFCHPEEDRGLTLREVARLQSFPDSFIFEGGSSDRYEQVGEAVPPLLSMAIATQIYLQETKPNEL</sequence>
<keyword evidence="5" id="KW-0680">Restriction system</keyword>
<dbReference type="InterPro" id="IPR001525">
    <property type="entry name" value="C5_MeTfrase"/>
</dbReference>
<keyword evidence="2 7" id="KW-0489">Methyltransferase</keyword>
<dbReference type="SUPFAM" id="SSF53335">
    <property type="entry name" value="S-adenosyl-L-methionine-dependent methyltransferases"/>
    <property type="match status" value="1"/>
</dbReference>
<dbReference type="Pfam" id="PF00145">
    <property type="entry name" value="DNA_methylase"/>
    <property type="match status" value="1"/>
</dbReference>
<evidence type="ECO:0000256" key="8">
    <source>
        <dbReference type="RuleBase" id="RU000416"/>
    </source>
</evidence>
<protein>
    <recommendedName>
        <fullName evidence="1">DNA (cytosine-5-)-methyltransferase</fullName>
        <ecNumber evidence="1">2.1.1.37</ecNumber>
    </recommendedName>
</protein>
<reference evidence="10" key="1">
    <citation type="submission" date="2019-02" db="EMBL/GenBank/DDBJ databases">
        <title>Isolation and identification of novel species under the genus Muribaculum.</title>
        <authorList>
            <person name="Miyake S."/>
            <person name="Ding Y."/>
            <person name="Low A."/>
            <person name="Soh M."/>
            <person name="Seedorf H."/>
        </authorList>
    </citation>
    <scope>NUCLEOTIDE SEQUENCE [LARGE SCALE GENOMIC DNA]</scope>
    <source>
        <strain evidence="10">H5</strain>
    </source>
</reference>
<dbReference type="InterPro" id="IPR029063">
    <property type="entry name" value="SAM-dependent_MTases_sf"/>
</dbReference>
<dbReference type="PANTHER" id="PTHR10629">
    <property type="entry name" value="CYTOSINE-SPECIFIC METHYLTRANSFERASE"/>
    <property type="match status" value="1"/>
</dbReference>
<evidence type="ECO:0000313" key="9">
    <source>
        <dbReference type="EMBL" id="QCD43003.1"/>
    </source>
</evidence>
<evidence type="ECO:0000313" key="10">
    <source>
        <dbReference type="Proteomes" id="UP000297149"/>
    </source>
</evidence>
<dbReference type="REBASE" id="311047">
    <property type="entry name" value="M2.MspH5ORF12330P"/>
</dbReference>
<evidence type="ECO:0000256" key="5">
    <source>
        <dbReference type="ARBA" id="ARBA00022747"/>
    </source>
</evidence>
<dbReference type="Proteomes" id="UP000297149">
    <property type="component" value="Chromosome"/>
</dbReference>
<name>A0A4P7W4R0_9BACT</name>
<dbReference type="GO" id="GO:0032259">
    <property type="term" value="P:methylation"/>
    <property type="evidence" value="ECO:0007669"/>
    <property type="project" value="UniProtKB-KW"/>
</dbReference>
<dbReference type="Gene3D" id="3.40.50.150">
    <property type="entry name" value="Vaccinia Virus protein VP39"/>
    <property type="match status" value="1"/>
</dbReference>
<keyword evidence="10" id="KW-1185">Reference proteome</keyword>
<organism evidence="9 10">
    <name type="scientific">Duncaniella dubosii</name>
    <dbReference type="NCBI Taxonomy" id="2518971"/>
    <lineage>
        <taxon>Bacteria</taxon>
        <taxon>Pseudomonadati</taxon>
        <taxon>Bacteroidota</taxon>
        <taxon>Bacteroidia</taxon>
        <taxon>Bacteroidales</taxon>
        <taxon>Muribaculaceae</taxon>
        <taxon>Duncaniella</taxon>
    </lineage>
</organism>
<evidence type="ECO:0000256" key="2">
    <source>
        <dbReference type="ARBA" id="ARBA00022603"/>
    </source>
</evidence>
<keyword evidence="4 7" id="KW-0949">S-adenosyl-L-methionine</keyword>